<accession>A0A423VF06</accession>
<dbReference type="Gene3D" id="1.10.510.10">
    <property type="entry name" value="Transferase(Phosphotransferase) domain 1"/>
    <property type="match status" value="1"/>
</dbReference>
<dbReference type="Proteomes" id="UP000283895">
    <property type="component" value="Unassembled WGS sequence"/>
</dbReference>
<dbReference type="STRING" id="356882.A0A423VF06"/>
<keyword evidence="3" id="KW-1185">Reference proteome</keyword>
<dbReference type="AlphaFoldDB" id="A0A423VF06"/>
<sequence length="316" mass="35626">MSSTIPDQDPTHLNGISAQVILKLNRTGECVAISLFQSSTAKELGAKKVDLKDLPVVDRSIRLLAQSLYADDYDEQQALEDEAMDPMMSTTQLILLSWNLRHMHRMRLTTRSRTRVCITFCFRRHPTTDWQEATTEGPVLVSIPADEAYGIDFENDITMQDHPAEMDIDYTLPQYSSEEIQVIKEFLFGGAVKVPLLLGYVVHPKFGVILGLLREWIPSKDSLRDLEQDIFPGITKETRMKWARQIQETIKSLHAIGVILGDAKPGNIVIDLNGDAWLIDFEGGRSEGWVDKDLEETVDGDQVAVGRILKFLDIDV</sequence>
<dbReference type="GO" id="GO:0005524">
    <property type="term" value="F:ATP binding"/>
    <property type="evidence" value="ECO:0007669"/>
    <property type="project" value="InterPro"/>
</dbReference>
<dbReference type="EMBL" id="LKEA01000069">
    <property type="protein sequence ID" value="ROV89569.1"/>
    <property type="molecule type" value="Genomic_DNA"/>
</dbReference>
<dbReference type="InterPro" id="IPR000719">
    <property type="entry name" value="Prot_kinase_dom"/>
</dbReference>
<evidence type="ECO:0000259" key="1">
    <source>
        <dbReference type="PROSITE" id="PS50011"/>
    </source>
</evidence>
<dbReference type="InterPro" id="IPR011009">
    <property type="entry name" value="Kinase-like_dom_sf"/>
</dbReference>
<proteinExistence type="predicted"/>
<protein>
    <recommendedName>
        <fullName evidence="1">Protein kinase domain-containing protein</fullName>
    </recommendedName>
</protein>
<feature type="domain" description="Protein kinase" evidence="1">
    <location>
        <begin position="58"/>
        <end position="316"/>
    </location>
</feature>
<dbReference type="OrthoDB" id="4062651at2759"/>
<evidence type="ECO:0000313" key="3">
    <source>
        <dbReference type="Proteomes" id="UP000283895"/>
    </source>
</evidence>
<evidence type="ECO:0000313" key="2">
    <source>
        <dbReference type="EMBL" id="ROV89569.1"/>
    </source>
</evidence>
<dbReference type="SUPFAM" id="SSF56112">
    <property type="entry name" value="Protein kinase-like (PK-like)"/>
    <property type="match status" value="1"/>
</dbReference>
<dbReference type="PROSITE" id="PS50011">
    <property type="entry name" value="PROTEIN_KINASE_DOM"/>
    <property type="match status" value="1"/>
</dbReference>
<reference evidence="2 3" key="1">
    <citation type="submission" date="2015-09" db="EMBL/GenBank/DDBJ databases">
        <title>Host preference determinants of Valsa canker pathogens revealed by comparative genomics.</title>
        <authorList>
            <person name="Yin Z."/>
            <person name="Huang L."/>
        </authorList>
    </citation>
    <scope>NUCLEOTIDE SEQUENCE [LARGE SCALE GENOMIC DNA]</scope>
    <source>
        <strain evidence="2 3">03-1</strain>
    </source>
</reference>
<gene>
    <name evidence="2" type="ORF">VMCG_09951</name>
</gene>
<comment type="caution">
    <text evidence="2">The sequence shown here is derived from an EMBL/GenBank/DDBJ whole genome shotgun (WGS) entry which is preliminary data.</text>
</comment>
<dbReference type="GO" id="GO:0004672">
    <property type="term" value="F:protein kinase activity"/>
    <property type="evidence" value="ECO:0007669"/>
    <property type="project" value="InterPro"/>
</dbReference>
<name>A0A423VF06_9PEZI</name>
<organism evidence="2 3">
    <name type="scientific">Cytospora schulzeri</name>
    <dbReference type="NCBI Taxonomy" id="448051"/>
    <lineage>
        <taxon>Eukaryota</taxon>
        <taxon>Fungi</taxon>
        <taxon>Dikarya</taxon>
        <taxon>Ascomycota</taxon>
        <taxon>Pezizomycotina</taxon>
        <taxon>Sordariomycetes</taxon>
        <taxon>Sordariomycetidae</taxon>
        <taxon>Diaporthales</taxon>
        <taxon>Cytosporaceae</taxon>
        <taxon>Cytospora</taxon>
    </lineage>
</organism>